<dbReference type="Gene3D" id="2.40.30.170">
    <property type="match status" value="1"/>
</dbReference>
<evidence type="ECO:0000259" key="1">
    <source>
        <dbReference type="Pfam" id="PF25917"/>
    </source>
</evidence>
<organism evidence="2 3">
    <name type="scientific">Spirosoma flavum</name>
    <dbReference type="NCBI Taxonomy" id="2048557"/>
    <lineage>
        <taxon>Bacteria</taxon>
        <taxon>Pseudomonadati</taxon>
        <taxon>Bacteroidota</taxon>
        <taxon>Cytophagia</taxon>
        <taxon>Cytophagales</taxon>
        <taxon>Cytophagaceae</taxon>
        <taxon>Spirosoma</taxon>
    </lineage>
</organism>
<dbReference type="RefSeq" id="WP_381502616.1">
    <property type="nucleotide sequence ID" value="NZ_JBHUOM010000012.1"/>
</dbReference>
<dbReference type="SUPFAM" id="SSF111369">
    <property type="entry name" value="HlyD-like secretion proteins"/>
    <property type="match status" value="1"/>
</dbReference>
<dbReference type="PROSITE" id="PS51257">
    <property type="entry name" value="PROKAR_LIPOPROTEIN"/>
    <property type="match status" value="1"/>
</dbReference>
<dbReference type="Gene3D" id="2.40.50.100">
    <property type="match status" value="1"/>
</dbReference>
<accession>A0ABW6AL12</accession>
<dbReference type="Pfam" id="PF25917">
    <property type="entry name" value="BSH_RND"/>
    <property type="match status" value="1"/>
</dbReference>
<name>A0ABW6AL12_9BACT</name>
<comment type="caution">
    <text evidence="2">The sequence shown here is derived from an EMBL/GenBank/DDBJ whole genome shotgun (WGS) entry which is preliminary data.</text>
</comment>
<proteinExistence type="predicted"/>
<feature type="domain" description="Multidrug resistance protein MdtA-like barrel-sandwich hybrid" evidence="1">
    <location>
        <begin position="50"/>
        <end position="222"/>
    </location>
</feature>
<evidence type="ECO:0000313" key="3">
    <source>
        <dbReference type="Proteomes" id="UP001597512"/>
    </source>
</evidence>
<dbReference type="Proteomes" id="UP001597512">
    <property type="component" value="Unassembled WGS sequence"/>
</dbReference>
<dbReference type="PANTHER" id="PTHR30469">
    <property type="entry name" value="MULTIDRUG RESISTANCE PROTEIN MDTA"/>
    <property type="match status" value="1"/>
</dbReference>
<keyword evidence="3" id="KW-1185">Reference proteome</keyword>
<reference evidence="3" key="1">
    <citation type="journal article" date="2019" name="Int. J. Syst. Evol. Microbiol.">
        <title>The Global Catalogue of Microorganisms (GCM) 10K type strain sequencing project: providing services to taxonomists for standard genome sequencing and annotation.</title>
        <authorList>
            <consortium name="The Broad Institute Genomics Platform"/>
            <consortium name="The Broad Institute Genome Sequencing Center for Infectious Disease"/>
            <person name="Wu L."/>
            <person name="Ma J."/>
        </authorList>
    </citation>
    <scope>NUCLEOTIDE SEQUENCE [LARGE SCALE GENOMIC DNA]</scope>
    <source>
        <strain evidence="3">KCTC 52490</strain>
    </source>
</reference>
<gene>
    <name evidence="2" type="ORF">ACFS25_15425</name>
</gene>
<dbReference type="EMBL" id="JBHUOM010000012">
    <property type="protein sequence ID" value="MFD2935182.1"/>
    <property type="molecule type" value="Genomic_DNA"/>
</dbReference>
<dbReference type="Gene3D" id="1.10.287.470">
    <property type="entry name" value="Helix hairpin bin"/>
    <property type="match status" value="1"/>
</dbReference>
<sequence>MKTFYLLGFTSCVWLLVACGKKTAETKPQRKDMIELVFASGSLEADDQYNLTAQTDGYLVKLDFVEGDAVREGQVLAVIDNRQNKINAQSAAELHRIAQRNAEASSPTLLQITANIEAAKAKLKLDQGQSERYKRLFDNNSVSNLEYENARLSATSSLASLHALQEQYSSQQSSARQQEISQRVVRDVNQVIKEQNRIKVIRSGKVYQKEKQLGDYVRKGDVIAVIGNPDLVYAKLNVDETSMTKLKPGLAVIVQLNTNKSKTYKAIVREILPAFDTGSQSFIVKVYFADKLDFRITGTQLEANIITGEVKNALVIPRPYLNYGDQVTLKKGNQQVVVKTGIISSDWVEILGGITQQDVLLSN</sequence>
<protein>
    <submittedName>
        <fullName evidence="2">Efflux RND transporter periplasmic adaptor subunit</fullName>
    </submittedName>
</protein>
<dbReference type="InterPro" id="IPR058625">
    <property type="entry name" value="MdtA-like_BSH"/>
</dbReference>
<evidence type="ECO:0000313" key="2">
    <source>
        <dbReference type="EMBL" id="MFD2935182.1"/>
    </source>
</evidence>